<organism evidence="1 2">
    <name type="scientific">Mus spicilegus</name>
    <name type="common">Mound-building mouse</name>
    <dbReference type="NCBI Taxonomy" id="10103"/>
    <lineage>
        <taxon>Eukaryota</taxon>
        <taxon>Metazoa</taxon>
        <taxon>Chordata</taxon>
        <taxon>Craniata</taxon>
        <taxon>Vertebrata</taxon>
        <taxon>Euteleostomi</taxon>
        <taxon>Mammalia</taxon>
        <taxon>Eutheria</taxon>
        <taxon>Euarchontoglires</taxon>
        <taxon>Glires</taxon>
        <taxon>Rodentia</taxon>
        <taxon>Myomorpha</taxon>
        <taxon>Muroidea</taxon>
        <taxon>Muridae</taxon>
        <taxon>Murinae</taxon>
        <taxon>Mus</taxon>
        <taxon>Mus</taxon>
    </lineage>
</organism>
<dbReference type="GeneTree" id="ENSGT01150000289782"/>
<dbReference type="Proteomes" id="UP000694415">
    <property type="component" value="Unplaced"/>
</dbReference>
<evidence type="ECO:0000313" key="1">
    <source>
        <dbReference type="Ensembl" id="ENSMSIP00000004466.1"/>
    </source>
</evidence>
<keyword evidence="2" id="KW-1185">Reference proteome</keyword>
<dbReference type="AlphaFoldDB" id="A0A8C6GDB6"/>
<sequence length="155" mass="17395">MESPFICRWSYMPEAIAMAHCSMRSTRPKRTTGLATAEKQRLSYMSRTALSLCGTSACLHELPPTALRSRNTQDCWAHAKAFLHFFPSAPADAPDPWRLCITHSFEARHKDPSSLNPGRGKEPLGLWILTNSASSRKFISALEKPYRSSVLLKVF</sequence>
<protein>
    <submittedName>
        <fullName evidence="1">RIKEN cDNA 4930470P17 gene</fullName>
    </submittedName>
</protein>
<evidence type="ECO:0000313" key="2">
    <source>
        <dbReference type="Proteomes" id="UP000694415"/>
    </source>
</evidence>
<reference evidence="1" key="2">
    <citation type="submission" date="2025-09" db="UniProtKB">
        <authorList>
            <consortium name="Ensembl"/>
        </authorList>
    </citation>
    <scope>IDENTIFICATION</scope>
</reference>
<name>A0A8C6GDB6_MUSSI</name>
<proteinExistence type="predicted"/>
<reference evidence="1" key="1">
    <citation type="submission" date="2025-08" db="UniProtKB">
        <authorList>
            <consortium name="Ensembl"/>
        </authorList>
    </citation>
    <scope>IDENTIFICATION</scope>
</reference>
<accession>A0A8C6GDB6</accession>
<dbReference type="Ensembl" id="ENSMSIT00000005644.1">
    <property type="protein sequence ID" value="ENSMSIP00000004466.1"/>
    <property type="gene ID" value="ENSMSIG00000004081.1"/>
</dbReference>